<organism evidence="1">
    <name type="scientific">marine sediment metagenome</name>
    <dbReference type="NCBI Taxonomy" id="412755"/>
    <lineage>
        <taxon>unclassified sequences</taxon>
        <taxon>metagenomes</taxon>
        <taxon>ecological metagenomes</taxon>
    </lineage>
</organism>
<name>A0A0F9QHF4_9ZZZZ</name>
<proteinExistence type="predicted"/>
<protein>
    <submittedName>
        <fullName evidence="1">Uncharacterized protein</fullName>
    </submittedName>
</protein>
<gene>
    <name evidence="1" type="ORF">LCGC14_1014870</name>
</gene>
<dbReference type="AlphaFoldDB" id="A0A0F9QHF4"/>
<reference evidence="1" key="1">
    <citation type="journal article" date="2015" name="Nature">
        <title>Complex archaea that bridge the gap between prokaryotes and eukaryotes.</title>
        <authorList>
            <person name="Spang A."/>
            <person name="Saw J.H."/>
            <person name="Jorgensen S.L."/>
            <person name="Zaremba-Niedzwiedzka K."/>
            <person name="Martijn J."/>
            <person name="Lind A.E."/>
            <person name="van Eijk R."/>
            <person name="Schleper C."/>
            <person name="Guy L."/>
            <person name="Ettema T.J."/>
        </authorList>
    </citation>
    <scope>NUCLEOTIDE SEQUENCE</scope>
</reference>
<accession>A0A0F9QHF4</accession>
<sequence length="166" mass="17439">MYGNADQSSVDSYNIVKTITGGTTTSAPTAFPFGVTSGDIDLLLPTYGGKGQETKAFRLAFLITAKGTAGGTGTIVITGASCGGPEEQICSLAITMNAVVETGDWRIVDTIVLTSTHLAGCSIVVADSGNSRPTKLGFDAIGYRYIKFYITSLTNITDLKIYARYL</sequence>
<evidence type="ECO:0000313" key="1">
    <source>
        <dbReference type="EMBL" id="KKN12596.1"/>
    </source>
</evidence>
<dbReference type="EMBL" id="LAZR01004015">
    <property type="protein sequence ID" value="KKN12596.1"/>
    <property type="molecule type" value="Genomic_DNA"/>
</dbReference>
<comment type="caution">
    <text evidence="1">The sequence shown here is derived from an EMBL/GenBank/DDBJ whole genome shotgun (WGS) entry which is preliminary data.</text>
</comment>